<protein>
    <submittedName>
        <fullName evidence="1">Uncharacterized protein</fullName>
    </submittedName>
</protein>
<accession>A0A974CW16</accession>
<dbReference type="Proteomes" id="UP000694892">
    <property type="component" value="Chromosome 5L"/>
</dbReference>
<sequence>MTSFGAFRSVRFNINSRWTCINQQRSFLQNCIPLSHIFYFGKAACMLWQFHVCLLVLCRKGHVTLSSRSVERAEKLTDISINRSNETLTITEMSYFFKIRKYNF</sequence>
<evidence type="ECO:0000313" key="2">
    <source>
        <dbReference type="Proteomes" id="UP000694892"/>
    </source>
</evidence>
<gene>
    <name evidence="1" type="ORF">XELAEV_18027745mg</name>
</gene>
<proteinExistence type="predicted"/>
<evidence type="ECO:0000313" key="1">
    <source>
        <dbReference type="EMBL" id="OCT80933.1"/>
    </source>
</evidence>
<dbReference type="EMBL" id="CM004474">
    <property type="protein sequence ID" value="OCT80933.1"/>
    <property type="molecule type" value="Genomic_DNA"/>
</dbReference>
<dbReference type="AlphaFoldDB" id="A0A974CW16"/>
<name>A0A974CW16_XENLA</name>
<reference evidence="2" key="1">
    <citation type="journal article" date="2016" name="Nature">
        <title>Genome evolution in the allotetraploid frog Xenopus laevis.</title>
        <authorList>
            <person name="Session A.M."/>
            <person name="Uno Y."/>
            <person name="Kwon T."/>
            <person name="Chapman J.A."/>
            <person name="Toyoda A."/>
            <person name="Takahashi S."/>
            <person name="Fukui A."/>
            <person name="Hikosaka A."/>
            <person name="Suzuki A."/>
            <person name="Kondo M."/>
            <person name="van Heeringen S.J."/>
            <person name="Quigley I."/>
            <person name="Heinz S."/>
            <person name="Ogino H."/>
            <person name="Ochi H."/>
            <person name="Hellsten U."/>
            <person name="Lyons J.B."/>
            <person name="Simakov O."/>
            <person name="Putnam N."/>
            <person name="Stites J."/>
            <person name="Kuroki Y."/>
            <person name="Tanaka T."/>
            <person name="Michiue T."/>
            <person name="Watanabe M."/>
            <person name="Bogdanovic O."/>
            <person name="Lister R."/>
            <person name="Georgiou G."/>
            <person name="Paranjpe S.S."/>
            <person name="van Kruijsbergen I."/>
            <person name="Shu S."/>
            <person name="Carlson J."/>
            <person name="Kinoshita T."/>
            <person name="Ohta Y."/>
            <person name="Mawaribuchi S."/>
            <person name="Jenkins J."/>
            <person name="Grimwood J."/>
            <person name="Schmutz J."/>
            <person name="Mitros T."/>
            <person name="Mozaffari S.V."/>
            <person name="Suzuki Y."/>
            <person name="Haramoto Y."/>
            <person name="Yamamoto T.S."/>
            <person name="Takagi C."/>
            <person name="Heald R."/>
            <person name="Miller K."/>
            <person name="Haudenschild C."/>
            <person name="Kitzman J."/>
            <person name="Nakayama T."/>
            <person name="Izutsu Y."/>
            <person name="Robert J."/>
            <person name="Fortriede J."/>
            <person name="Burns K."/>
            <person name="Lotay V."/>
            <person name="Karimi K."/>
            <person name="Yasuoka Y."/>
            <person name="Dichmann D.S."/>
            <person name="Flajnik M.F."/>
            <person name="Houston D.W."/>
            <person name="Shendure J."/>
            <person name="DuPasquier L."/>
            <person name="Vize P.D."/>
            <person name="Zorn A.M."/>
            <person name="Ito M."/>
            <person name="Marcotte E.M."/>
            <person name="Wallingford J.B."/>
            <person name="Ito Y."/>
            <person name="Asashima M."/>
            <person name="Ueno N."/>
            <person name="Matsuda Y."/>
            <person name="Veenstra G.J."/>
            <person name="Fujiyama A."/>
            <person name="Harland R.M."/>
            <person name="Taira M."/>
            <person name="Rokhsar D.S."/>
        </authorList>
    </citation>
    <scope>NUCLEOTIDE SEQUENCE [LARGE SCALE GENOMIC DNA]</scope>
    <source>
        <strain evidence="2">J</strain>
    </source>
</reference>
<organism evidence="1 2">
    <name type="scientific">Xenopus laevis</name>
    <name type="common">African clawed frog</name>
    <dbReference type="NCBI Taxonomy" id="8355"/>
    <lineage>
        <taxon>Eukaryota</taxon>
        <taxon>Metazoa</taxon>
        <taxon>Chordata</taxon>
        <taxon>Craniata</taxon>
        <taxon>Vertebrata</taxon>
        <taxon>Euteleostomi</taxon>
        <taxon>Amphibia</taxon>
        <taxon>Batrachia</taxon>
        <taxon>Anura</taxon>
        <taxon>Pipoidea</taxon>
        <taxon>Pipidae</taxon>
        <taxon>Xenopodinae</taxon>
        <taxon>Xenopus</taxon>
        <taxon>Xenopus</taxon>
    </lineage>
</organism>